<name>A0ABV9H9P5_9MICO</name>
<feature type="transmembrane region" description="Helical" evidence="1">
    <location>
        <begin position="145"/>
        <end position="162"/>
    </location>
</feature>
<dbReference type="EMBL" id="JBHSFI010000001">
    <property type="protein sequence ID" value="MFC4627092.1"/>
    <property type="molecule type" value="Genomic_DNA"/>
</dbReference>
<gene>
    <name evidence="2" type="ORF">ACFO6V_02520</name>
</gene>
<feature type="transmembrane region" description="Helical" evidence="1">
    <location>
        <begin position="182"/>
        <end position="208"/>
    </location>
</feature>
<dbReference type="RefSeq" id="WP_377131849.1">
    <property type="nucleotide sequence ID" value="NZ_JBHSFI010000001.1"/>
</dbReference>
<evidence type="ECO:0000313" key="2">
    <source>
        <dbReference type="EMBL" id="MFC4627092.1"/>
    </source>
</evidence>
<keyword evidence="1" id="KW-1133">Transmembrane helix</keyword>
<evidence type="ECO:0000256" key="1">
    <source>
        <dbReference type="SAM" id="Phobius"/>
    </source>
</evidence>
<dbReference type="Proteomes" id="UP001596011">
    <property type="component" value="Unassembled WGS sequence"/>
</dbReference>
<organism evidence="2 3">
    <name type="scientific">Promicromonospora alba</name>
    <dbReference type="NCBI Taxonomy" id="1616110"/>
    <lineage>
        <taxon>Bacteria</taxon>
        <taxon>Bacillati</taxon>
        <taxon>Actinomycetota</taxon>
        <taxon>Actinomycetes</taxon>
        <taxon>Micrococcales</taxon>
        <taxon>Promicromonosporaceae</taxon>
        <taxon>Promicromonospora</taxon>
    </lineage>
</organism>
<feature type="transmembrane region" description="Helical" evidence="1">
    <location>
        <begin position="72"/>
        <end position="94"/>
    </location>
</feature>
<reference evidence="3" key="1">
    <citation type="journal article" date="2019" name="Int. J. Syst. Evol. Microbiol.">
        <title>The Global Catalogue of Microorganisms (GCM) 10K type strain sequencing project: providing services to taxonomists for standard genome sequencing and annotation.</title>
        <authorList>
            <consortium name="The Broad Institute Genomics Platform"/>
            <consortium name="The Broad Institute Genome Sequencing Center for Infectious Disease"/>
            <person name="Wu L."/>
            <person name="Ma J."/>
        </authorList>
    </citation>
    <scope>NUCLEOTIDE SEQUENCE [LARGE SCALE GENOMIC DNA]</scope>
    <source>
        <strain evidence="3">CCUG 42722</strain>
    </source>
</reference>
<accession>A0ABV9H9P5</accession>
<protein>
    <submittedName>
        <fullName evidence="2">Small multidrug efflux protein</fullName>
    </submittedName>
</protein>
<evidence type="ECO:0000313" key="3">
    <source>
        <dbReference type="Proteomes" id="UP001596011"/>
    </source>
</evidence>
<sequence>MPSRADDECAQIIAERESTMNPVEPLVQGFRDLVAAVPDVIQPLIIALAGAVPFVEGELATTVGVLGGLNPIVAGIAAAGGNFLCVFLIVTLSSRVRTATLARRARREAVRVSASSTEPDGDVVVEEAPTKEKPESKGKERFRRYLTRFGVPGASLLGPLAMPTQFTAALLVAGGVPKPWVLLWQGIAIILWTAASTVSAWLALLVIYNVG</sequence>
<comment type="caution">
    <text evidence="2">The sequence shown here is derived from an EMBL/GenBank/DDBJ whole genome shotgun (WGS) entry which is preliminary data.</text>
</comment>
<keyword evidence="1" id="KW-0812">Transmembrane</keyword>
<keyword evidence="3" id="KW-1185">Reference proteome</keyword>
<keyword evidence="1" id="KW-0472">Membrane</keyword>
<proteinExistence type="predicted"/>